<feature type="transmembrane region" description="Helical" evidence="7">
    <location>
        <begin position="159"/>
        <end position="182"/>
    </location>
</feature>
<evidence type="ECO:0000256" key="7">
    <source>
        <dbReference type="SAM" id="Phobius"/>
    </source>
</evidence>
<proteinExistence type="inferred from homology"/>
<evidence type="ECO:0000256" key="2">
    <source>
        <dbReference type="ARBA" id="ARBA00007362"/>
    </source>
</evidence>
<dbReference type="Pfam" id="PF00892">
    <property type="entry name" value="EamA"/>
    <property type="match status" value="2"/>
</dbReference>
<dbReference type="GO" id="GO:0016020">
    <property type="term" value="C:membrane"/>
    <property type="evidence" value="ECO:0007669"/>
    <property type="project" value="UniProtKB-SubCell"/>
</dbReference>
<evidence type="ECO:0000313" key="10">
    <source>
        <dbReference type="Proteomes" id="UP000437709"/>
    </source>
</evidence>
<accession>A0A6N7EIF3</accession>
<feature type="transmembrane region" description="Helical" evidence="7">
    <location>
        <begin position="132"/>
        <end position="153"/>
    </location>
</feature>
<organism evidence="9 10">
    <name type="scientific">Georgenia subflava</name>
    <dbReference type="NCBI Taxonomy" id="1622177"/>
    <lineage>
        <taxon>Bacteria</taxon>
        <taxon>Bacillati</taxon>
        <taxon>Actinomycetota</taxon>
        <taxon>Actinomycetes</taxon>
        <taxon>Micrococcales</taxon>
        <taxon>Bogoriellaceae</taxon>
        <taxon>Georgenia</taxon>
    </lineage>
</organism>
<feature type="compositionally biased region" description="Low complexity" evidence="6">
    <location>
        <begin position="316"/>
        <end position="328"/>
    </location>
</feature>
<dbReference type="AlphaFoldDB" id="A0A6N7EIF3"/>
<comment type="similarity">
    <text evidence="2">Belongs to the EamA transporter family.</text>
</comment>
<dbReference type="EMBL" id="WHPC01000011">
    <property type="protein sequence ID" value="MPV36395.1"/>
    <property type="molecule type" value="Genomic_DNA"/>
</dbReference>
<comment type="subcellular location">
    <subcellularLocation>
        <location evidence="1">Membrane</location>
        <topology evidence="1">Multi-pass membrane protein</topology>
    </subcellularLocation>
</comment>
<dbReference type="SUPFAM" id="SSF103481">
    <property type="entry name" value="Multidrug resistance efflux transporter EmrE"/>
    <property type="match status" value="2"/>
</dbReference>
<sequence>MLSSPGGRQVRGTPGGIAAVLAAAVLWGTTGTAATFAPGAGPLAIGAAALGVGGLLQALIAVPALRRARRELRARAGLVAVGASAVALYPLAFYSSMHLAGVAVGTVVSLASAPLASGLLERALERKPLSGWWMLAATLGVLGAAMLCLSRAGDAAASVTATVAGVGLGLVAGATYALYSWVVHQLMQHGVGRAASMGAVFGAGGAMLMPVLLLTGAPLLATGQSFAVAAYMALVPMFGGYLLFGVGLARVRPSTATTLTLAEPAVAALLAVAVVGERLSAVGWTGLAVITAALVVLALAPASSAHLRPGAPGAAPAPAPVGAGAEPAAELHRTTPGA</sequence>
<evidence type="ECO:0000256" key="6">
    <source>
        <dbReference type="SAM" id="MobiDB-lite"/>
    </source>
</evidence>
<feature type="compositionally biased region" description="Basic and acidic residues" evidence="6">
    <location>
        <begin position="329"/>
        <end position="338"/>
    </location>
</feature>
<comment type="caution">
    <text evidence="9">The sequence shown here is derived from an EMBL/GenBank/DDBJ whole genome shotgun (WGS) entry which is preliminary data.</text>
</comment>
<evidence type="ECO:0000256" key="4">
    <source>
        <dbReference type="ARBA" id="ARBA00022989"/>
    </source>
</evidence>
<dbReference type="PANTHER" id="PTHR32322:SF2">
    <property type="entry name" value="EAMA DOMAIN-CONTAINING PROTEIN"/>
    <property type="match status" value="1"/>
</dbReference>
<gene>
    <name evidence="9" type="ORF">GB881_04905</name>
</gene>
<evidence type="ECO:0000256" key="5">
    <source>
        <dbReference type="ARBA" id="ARBA00023136"/>
    </source>
</evidence>
<feature type="transmembrane region" description="Helical" evidence="7">
    <location>
        <begin position="43"/>
        <end position="62"/>
    </location>
</feature>
<feature type="transmembrane region" description="Helical" evidence="7">
    <location>
        <begin position="226"/>
        <end position="244"/>
    </location>
</feature>
<keyword evidence="5 7" id="KW-0472">Membrane</keyword>
<keyword evidence="4 7" id="KW-1133">Transmembrane helix</keyword>
<feature type="region of interest" description="Disordered" evidence="6">
    <location>
        <begin position="316"/>
        <end position="338"/>
    </location>
</feature>
<feature type="transmembrane region" description="Helical" evidence="7">
    <location>
        <begin position="99"/>
        <end position="120"/>
    </location>
</feature>
<feature type="domain" description="EamA" evidence="8">
    <location>
        <begin position="165"/>
        <end position="297"/>
    </location>
</feature>
<feature type="transmembrane region" description="Helical" evidence="7">
    <location>
        <begin position="74"/>
        <end position="93"/>
    </location>
</feature>
<dbReference type="InterPro" id="IPR037185">
    <property type="entry name" value="EmrE-like"/>
</dbReference>
<feature type="domain" description="EamA" evidence="8">
    <location>
        <begin position="16"/>
        <end position="147"/>
    </location>
</feature>
<feature type="transmembrane region" description="Helical" evidence="7">
    <location>
        <begin position="281"/>
        <end position="300"/>
    </location>
</feature>
<evidence type="ECO:0000313" key="9">
    <source>
        <dbReference type="EMBL" id="MPV36395.1"/>
    </source>
</evidence>
<dbReference type="Proteomes" id="UP000437709">
    <property type="component" value="Unassembled WGS sequence"/>
</dbReference>
<dbReference type="RefSeq" id="WP_152195017.1">
    <property type="nucleotide sequence ID" value="NZ_VUKD01000002.1"/>
</dbReference>
<keyword evidence="10" id="KW-1185">Reference proteome</keyword>
<evidence type="ECO:0000256" key="3">
    <source>
        <dbReference type="ARBA" id="ARBA00022692"/>
    </source>
</evidence>
<keyword evidence="3 7" id="KW-0812">Transmembrane</keyword>
<reference evidence="9 10" key="1">
    <citation type="submission" date="2019-10" db="EMBL/GenBank/DDBJ databases">
        <title>Georgenia wutianyii sp. nov. and Georgenia yuyongxinii sp. nov. isolated from plateau pika (Ochotona curzoniae) in the Qinghai-Tibet plateau of China.</title>
        <authorList>
            <person name="Tian Z."/>
        </authorList>
    </citation>
    <scope>NUCLEOTIDE SEQUENCE [LARGE SCALE GENOMIC DNA]</scope>
    <source>
        <strain evidence="9 10">JCM 19765</strain>
    </source>
</reference>
<feature type="transmembrane region" description="Helical" evidence="7">
    <location>
        <begin position="194"/>
        <end position="214"/>
    </location>
</feature>
<evidence type="ECO:0000259" key="8">
    <source>
        <dbReference type="Pfam" id="PF00892"/>
    </source>
</evidence>
<dbReference type="OrthoDB" id="9787117at2"/>
<dbReference type="InterPro" id="IPR000620">
    <property type="entry name" value="EamA_dom"/>
</dbReference>
<protein>
    <submittedName>
        <fullName evidence="9">EamA family transporter</fullName>
    </submittedName>
</protein>
<name>A0A6N7EIF3_9MICO</name>
<dbReference type="PANTHER" id="PTHR32322">
    <property type="entry name" value="INNER MEMBRANE TRANSPORTER"/>
    <property type="match status" value="1"/>
</dbReference>
<evidence type="ECO:0000256" key="1">
    <source>
        <dbReference type="ARBA" id="ARBA00004141"/>
    </source>
</evidence>
<dbReference type="InterPro" id="IPR050638">
    <property type="entry name" value="AA-Vitamin_Transporters"/>
</dbReference>